<dbReference type="GO" id="GO:0003968">
    <property type="term" value="F:RNA-directed RNA polymerase activity"/>
    <property type="evidence" value="ECO:0007669"/>
    <property type="project" value="UniProtKB-KW"/>
</dbReference>
<keyword evidence="1" id="KW-0808">Transferase</keyword>
<reference evidence="3 4" key="1">
    <citation type="journal article" date="2012" name="Proc. Natl. Acad. Sci. U.S.A.">
        <title>Comparative genomics of Ceriporiopsis subvermispora and Phanerochaete chrysosporium provide insight into selective ligninolysis.</title>
        <authorList>
            <person name="Fernandez-Fueyo E."/>
            <person name="Ruiz-Duenas F.J."/>
            <person name="Ferreira P."/>
            <person name="Floudas D."/>
            <person name="Hibbett D.S."/>
            <person name="Canessa P."/>
            <person name="Larrondo L.F."/>
            <person name="James T.Y."/>
            <person name="Seelenfreund D."/>
            <person name="Lobos S."/>
            <person name="Polanco R."/>
            <person name="Tello M."/>
            <person name="Honda Y."/>
            <person name="Watanabe T."/>
            <person name="Watanabe T."/>
            <person name="Ryu J.S."/>
            <person name="Kubicek C.P."/>
            <person name="Schmoll M."/>
            <person name="Gaskell J."/>
            <person name="Hammel K.E."/>
            <person name="St John F.J."/>
            <person name="Vanden Wymelenberg A."/>
            <person name="Sabat G."/>
            <person name="Splinter BonDurant S."/>
            <person name="Syed K."/>
            <person name="Yadav J.S."/>
            <person name="Doddapaneni H."/>
            <person name="Subramanian V."/>
            <person name="Lavin J.L."/>
            <person name="Oguiza J.A."/>
            <person name="Perez G."/>
            <person name="Pisabarro A.G."/>
            <person name="Ramirez L."/>
            <person name="Santoyo F."/>
            <person name="Master E."/>
            <person name="Coutinho P.M."/>
            <person name="Henrissat B."/>
            <person name="Lombard V."/>
            <person name="Magnuson J.K."/>
            <person name="Kuees U."/>
            <person name="Hori C."/>
            <person name="Igarashi K."/>
            <person name="Samejima M."/>
            <person name="Held B.W."/>
            <person name="Barry K.W."/>
            <person name="LaButti K.M."/>
            <person name="Lapidus A."/>
            <person name="Lindquist E.A."/>
            <person name="Lucas S.M."/>
            <person name="Riley R."/>
            <person name="Salamov A.A."/>
            <person name="Hoffmeister D."/>
            <person name="Schwenk D."/>
            <person name="Hadar Y."/>
            <person name="Yarden O."/>
            <person name="de Vries R.P."/>
            <person name="Wiebenga A."/>
            <person name="Stenlid J."/>
            <person name="Eastwood D."/>
            <person name="Grigoriev I.V."/>
            <person name="Berka R.M."/>
            <person name="Blanchette R.A."/>
            <person name="Kersten P."/>
            <person name="Martinez A.T."/>
            <person name="Vicuna R."/>
            <person name="Cullen D."/>
        </authorList>
    </citation>
    <scope>NUCLEOTIDE SEQUENCE [LARGE SCALE GENOMIC DNA]</scope>
    <source>
        <strain evidence="3 4">B</strain>
    </source>
</reference>
<dbReference type="InterPro" id="IPR007855">
    <property type="entry name" value="RDRP"/>
</dbReference>
<keyword evidence="1" id="KW-0548">Nucleotidyltransferase</keyword>
<dbReference type="GO" id="GO:0031380">
    <property type="term" value="C:nuclear RNA-directed RNA polymerase complex"/>
    <property type="evidence" value="ECO:0007669"/>
    <property type="project" value="TreeGrafter"/>
</dbReference>
<dbReference type="Pfam" id="PF05183">
    <property type="entry name" value="RdRP"/>
    <property type="match status" value="1"/>
</dbReference>
<dbReference type="PANTHER" id="PTHR23079:SF55">
    <property type="entry name" value="RNA-DIRECTED RNA POLYMERASE"/>
    <property type="match status" value="1"/>
</dbReference>
<dbReference type="STRING" id="914234.M2PBF2"/>
<keyword evidence="4" id="KW-1185">Reference proteome</keyword>
<gene>
    <name evidence="3" type="ORF">CERSUDRAFT_142953</name>
</gene>
<evidence type="ECO:0000313" key="4">
    <source>
        <dbReference type="Proteomes" id="UP000016930"/>
    </source>
</evidence>
<evidence type="ECO:0000259" key="2">
    <source>
        <dbReference type="Pfam" id="PF05183"/>
    </source>
</evidence>
<dbReference type="AlphaFoldDB" id="M2PBF2"/>
<feature type="domain" description="RDRP core" evidence="2">
    <location>
        <begin position="3"/>
        <end position="114"/>
    </location>
</feature>
<keyword evidence="1" id="KW-0696">RNA-directed RNA polymerase</keyword>
<dbReference type="HOGENOM" id="CLU_1997916_0_0_1"/>
<keyword evidence="1" id="KW-0694">RNA-binding</keyword>
<sequence length="125" mass="14502">MIRLFQAGLMLNGVQYRFYGHSNSQLRSRGCFLREANTDDELDEKIYSLGDFHRIMTAAKRAKRIGLLFSQAELDWVLDPRHTKDIDDIVVNGENFSDGCGLMSKRFATQVSRHRRYIFHGVPYT</sequence>
<dbReference type="InterPro" id="IPR057596">
    <property type="entry name" value="RDRP_core"/>
</dbReference>
<dbReference type="EMBL" id="KB445808">
    <property type="protein sequence ID" value="EMD32884.1"/>
    <property type="molecule type" value="Genomic_DNA"/>
</dbReference>
<dbReference type="PANTHER" id="PTHR23079">
    <property type="entry name" value="RNA-DEPENDENT RNA POLYMERASE"/>
    <property type="match status" value="1"/>
</dbReference>
<dbReference type="GO" id="GO:0003723">
    <property type="term" value="F:RNA binding"/>
    <property type="evidence" value="ECO:0007669"/>
    <property type="project" value="UniProtKB-KW"/>
</dbReference>
<comment type="similarity">
    <text evidence="1">Belongs to the RdRP family.</text>
</comment>
<dbReference type="Proteomes" id="UP000016930">
    <property type="component" value="Unassembled WGS sequence"/>
</dbReference>
<accession>M2PBF2</accession>
<comment type="catalytic activity">
    <reaction evidence="1">
        <text>RNA(n) + a ribonucleoside 5'-triphosphate = RNA(n+1) + diphosphate</text>
        <dbReference type="Rhea" id="RHEA:21248"/>
        <dbReference type="Rhea" id="RHEA-COMP:14527"/>
        <dbReference type="Rhea" id="RHEA-COMP:17342"/>
        <dbReference type="ChEBI" id="CHEBI:33019"/>
        <dbReference type="ChEBI" id="CHEBI:61557"/>
        <dbReference type="ChEBI" id="CHEBI:140395"/>
        <dbReference type="EC" id="2.7.7.48"/>
    </reaction>
</comment>
<evidence type="ECO:0000313" key="3">
    <source>
        <dbReference type="EMBL" id="EMD32884.1"/>
    </source>
</evidence>
<evidence type="ECO:0000256" key="1">
    <source>
        <dbReference type="RuleBase" id="RU363098"/>
    </source>
</evidence>
<proteinExistence type="inferred from homology"/>
<organism evidence="3 4">
    <name type="scientific">Ceriporiopsis subvermispora (strain B)</name>
    <name type="common">White-rot fungus</name>
    <name type="synonym">Gelatoporia subvermispora</name>
    <dbReference type="NCBI Taxonomy" id="914234"/>
    <lineage>
        <taxon>Eukaryota</taxon>
        <taxon>Fungi</taxon>
        <taxon>Dikarya</taxon>
        <taxon>Basidiomycota</taxon>
        <taxon>Agaricomycotina</taxon>
        <taxon>Agaricomycetes</taxon>
        <taxon>Polyporales</taxon>
        <taxon>Gelatoporiaceae</taxon>
        <taxon>Gelatoporia</taxon>
    </lineage>
</organism>
<feature type="non-terminal residue" evidence="3">
    <location>
        <position position="1"/>
    </location>
</feature>
<protein>
    <recommendedName>
        <fullName evidence="1">RNA-dependent RNA polymerase</fullName>
        <ecNumber evidence="1">2.7.7.48</ecNumber>
    </recommendedName>
</protein>
<dbReference type="OrthoDB" id="6513042at2759"/>
<dbReference type="GO" id="GO:0030422">
    <property type="term" value="P:siRNA processing"/>
    <property type="evidence" value="ECO:0007669"/>
    <property type="project" value="TreeGrafter"/>
</dbReference>
<name>M2PBF2_CERS8</name>
<dbReference type="EC" id="2.7.7.48" evidence="1"/>